<accession>A0AAW3ZM19</accession>
<reference evidence="1 2" key="1">
    <citation type="submission" date="2020-09" db="EMBL/GenBank/DDBJ databases">
        <title>Pseudoxanthomonas sp. CAU 1598 isolated from sand of Yaerae Beach.</title>
        <authorList>
            <person name="Kim W."/>
        </authorList>
    </citation>
    <scope>NUCLEOTIDE SEQUENCE [LARGE SCALE GENOMIC DNA]</scope>
    <source>
        <strain evidence="1 2">CAU 1598</strain>
    </source>
</reference>
<keyword evidence="2" id="KW-1185">Reference proteome</keyword>
<evidence type="ECO:0000313" key="1">
    <source>
        <dbReference type="EMBL" id="MBD8527008.1"/>
    </source>
</evidence>
<dbReference type="Pfam" id="PF11227">
    <property type="entry name" value="DUF3025"/>
    <property type="match status" value="1"/>
</dbReference>
<dbReference type="EMBL" id="JACYTR010000037">
    <property type="protein sequence ID" value="MBD8527008.1"/>
    <property type="molecule type" value="Genomic_DNA"/>
</dbReference>
<gene>
    <name evidence="1" type="ORF">IFO71_14800</name>
</gene>
<sequence length="282" mass="31765">MRLAKQRFVAPTRAKLDRSVFDHPVFAEFEFAKPWLQSTDWPGLVELNDRLSERLSNEGLPSTRLVAQTPGLLADGLHYEQRIAEGRLATREENWHDLLNALIWMRHPAIKRAMNARQCRDIALVGSKQRTRAQAALTHFDEAGAVVVLRDAERTAAWDRHDWAAVFMDLQAADIAVSIVGHALLEHRLEPDRLLVGKAWVWFDPQPQAHLEQILQVCAEQIAVGSALNDPLDLRPFPMMGLPGWHADAGQPAFYREAPCFQPVRAGRTYPDPSMLVGPTEP</sequence>
<dbReference type="AlphaFoldDB" id="A0AAW3ZM19"/>
<name>A0AAW3ZM19_9GAMM</name>
<proteinExistence type="predicted"/>
<dbReference type="InterPro" id="IPR021390">
    <property type="entry name" value="DUF3025"/>
</dbReference>
<organism evidence="1 2">
    <name type="scientific">Pseudomarimonas arenosa</name>
    <dbReference type="NCBI Taxonomy" id="2774145"/>
    <lineage>
        <taxon>Bacteria</taxon>
        <taxon>Pseudomonadati</taxon>
        <taxon>Pseudomonadota</taxon>
        <taxon>Gammaproteobacteria</taxon>
        <taxon>Lysobacterales</taxon>
        <taxon>Lysobacteraceae</taxon>
        <taxon>Pseudomarimonas</taxon>
    </lineage>
</organism>
<evidence type="ECO:0000313" key="2">
    <source>
        <dbReference type="Proteomes" id="UP000613768"/>
    </source>
</evidence>
<protein>
    <submittedName>
        <fullName evidence="1">DUF3025 domain-containing protein</fullName>
    </submittedName>
</protein>
<dbReference type="Proteomes" id="UP000613768">
    <property type="component" value="Unassembled WGS sequence"/>
</dbReference>
<comment type="caution">
    <text evidence="1">The sequence shown here is derived from an EMBL/GenBank/DDBJ whole genome shotgun (WGS) entry which is preliminary data.</text>
</comment>